<reference evidence="2" key="1">
    <citation type="journal article" date="2017" name="Front. Plant Sci.">
        <title>Climate Clever Clovers: New Paradigm to Reduce the Environmental Footprint of Ruminants by Breeding Low Methanogenic Forages Utilizing Haplotype Variation.</title>
        <authorList>
            <person name="Kaur P."/>
            <person name="Appels R."/>
            <person name="Bayer P.E."/>
            <person name="Keeble-Gagnere G."/>
            <person name="Wang J."/>
            <person name="Hirakawa H."/>
            <person name="Shirasawa K."/>
            <person name="Vercoe P."/>
            <person name="Stefanova K."/>
            <person name="Durmic Z."/>
            <person name="Nichols P."/>
            <person name="Revell C."/>
            <person name="Isobe S.N."/>
            <person name="Edwards D."/>
            <person name="Erskine W."/>
        </authorList>
    </citation>
    <scope>NUCLEOTIDE SEQUENCE [LARGE SCALE GENOMIC DNA]</scope>
    <source>
        <strain evidence="2">cv. Daliak</strain>
    </source>
</reference>
<dbReference type="EMBL" id="DF973633">
    <property type="protein sequence ID" value="GAU36556.1"/>
    <property type="molecule type" value="Genomic_DNA"/>
</dbReference>
<name>A0A2Z6MXG7_TRISU</name>
<gene>
    <name evidence="1" type="ORF">TSUD_277620</name>
</gene>
<evidence type="ECO:0000313" key="1">
    <source>
        <dbReference type="EMBL" id="GAU36556.1"/>
    </source>
</evidence>
<accession>A0A2Z6MXG7</accession>
<evidence type="ECO:0000313" key="2">
    <source>
        <dbReference type="Proteomes" id="UP000242715"/>
    </source>
</evidence>
<keyword evidence="2" id="KW-1185">Reference proteome</keyword>
<evidence type="ECO:0008006" key="3">
    <source>
        <dbReference type="Google" id="ProtNLM"/>
    </source>
</evidence>
<sequence length="248" mass="28489">MKKVEFEISKVRKELLKVMYPTWDESFNSLGEDQMRLFAGILDAKLDACNQKMNMLKGDFKGKTIAHESHKVAKPNTPYLTSNSNNYFNLMQNMSQPQIYHPLMNISDKKPLGFWPLHFGQSSQPSPTPSSAQGFYQVQSDEGRYAQSYLCKQVSANSTNWSNHIDANISYDPKTGTKKKNVPENDENLSPYYYNPNAMTMQSYPIGMHTLPFENLPNLPPHGYQLNGFYDMDILQAHMFNNYMNGRK</sequence>
<protein>
    <recommendedName>
        <fullName evidence="3">MADS-box domain-containing protein</fullName>
    </recommendedName>
</protein>
<proteinExistence type="predicted"/>
<dbReference type="OrthoDB" id="601557at2759"/>
<dbReference type="Proteomes" id="UP000242715">
    <property type="component" value="Unassembled WGS sequence"/>
</dbReference>
<organism evidence="1 2">
    <name type="scientific">Trifolium subterraneum</name>
    <name type="common">Subterranean clover</name>
    <dbReference type="NCBI Taxonomy" id="3900"/>
    <lineage>
        <taxon>Eukaryota</taxon>
        <taxon>Viridiplantae</taxon>
        <taxon>Streptophyta</taxon>
        <taxon>Embryophyta</taxon>
        <taxon>Tracheophyta</taxon>
        <taxon>Spermatophyta</taxon>
        <taxon>Magnoliopsida</taxon>
        <taxon>eudicotyledons</taxon>
        <taxon>Gunneridae</taxon>
        <taxon>Pentapetalae</taxon>
        <taxon>rosids</taxon>
        <taxon>fabids</taxon>
        <taxon>Fabales</taxon>
        <taxon>Fabaceae</taxon>
        <taxon>Papilionoideae</taxon>
        <taxon>50 kb inversion clade</taxon>
        <taxon>NPAAA clade</taxon>
        <taxon>Hologalegina</taxon>
        <taxon>IRL clade</taxon>
        <taxon>Trifolieae</taxon>
        <taxon>Trifolium</taxon>
    </lineage>
</organism>
<dbReference type="AlphaFoldDB" id="A0A2Z6MXG7"/>